<feature type="region of interest" description="Disordered" evidence="1">
    <location>
        <begin position="269"/>
        <end position="339"/>
    </location>
</feature>
<accession>A0A2J7TK50</accession>
<organism evidence="3 4">
    <name type="scientific">Methylocella silvestris</name>
    <dbReference type="NCBI Taxonomy" id="199596"/>
    <lineage>
        <taxon>Bacteria</taxon>
        <taxon>Pseudomonadati</taxon>
        <taxon>Pseudomonadota</taxon>
        <taxon>Alphaproteobacteria</taxon>
        <taxon>Hyphomicrobiales</taxon>
        <taxon>Beijerinckiaceae</taxon>
        <taxon>Methylocella</taxon>
    </lineage>
</organism>
<evidence type="ECO:0000256" key="1">
    <source>
        <dbReference type="SAM" id="MobiDB-lite"/>
    </source>
</evidence>
<dbReference type="EMBL" id="PDZR01000003">
    <property type="protein sequence ID" value="PNG27144.1"/>
    <property type="molecule type" value="Genomic_DNA"/>
</dbReference>
<dbReference type="AlphaFoldDB" id="A0A2J7TK50"/>
<comment type="caution">
    <text evidence="3">The sequence shown here is derived from an EMBL/GenBank/DDBJ whole genome shotgun (WGS) entry which is preliminary data.</text>
</comment>
<name>A0A2J7TK50_METSI</name>
<gene>
    <name evidence="3" type="primary">cpaB</name>
    <name evidence="3" type="ORF">CR492_05535</name>
</gene>
<dbReference type="RefSeq" id="WP_102842736.1">
    <property type="nucleotide sequence ID" value="NZ_PDZR01000003.1"/>
</dbReference>
<dbReference type="OrthoDB" id="163768at2"/>
<dbReference type="InterPro" id="IPR017592">
    <property type="entry name" value="Pilus_assmbl_Flp-typ_CpaB"/>
</dbReference>
<sequence length="339" mass="35569">MLFRKLLVVLGAVFVIAGIGLCIAWVGQLRNREVEVTGPAVSPAGIEQAILSATQAIPAGALLRSDDIGWKDVGAAGVQAGNLMRGQVSETEFFGAITRRGFAAGEALIASDLVKPNDRRFLAAVLKPGRRALSVSVDAAQSGAGLVLPGDYVDVILTQDFGDKIDIGRRTVSETVLSNVRIVAVDQSLDAQLSTVAEHTALGADSRIPKTVTLELFERQAETLLVAAQLGKFQLAVRPLMGSSDVQIEDEQVAKPLWASDVSPALKRFAPAPPTLAKTEPQPTPPSAPLPCEKSAAGPLECSVRRPPPALSRYRAPAGAPGQISQSPSGTPPREALNE</sequence>
<dbReference type="Pfam" id="PF16976">
    <property type="entry name" value="RcpC"/>
    <property type="match status" value="1"/>
</dbReference>
<reference evidence="3 4" key="1">
    <citation type="submission" date="2017-10" db="EMBL/GenBank/DDBJ databases">
        <title>Genome announcement of Methylocella silvestris TVC from permafrost.</title>
        <authorList>
            <person name="Wang J."/>
            <person name="Geng K."/>
            <person name="Ul-Haque F."/>
            <person name="Crombie A.T."/>
            <person name="Street L.E."/>
            <person name="Wookey P.A."/>
            <person name="Murrell J.C."/>
            <person name="Pratscher J."/>
        </authorList>
    </citation>
    <scope>NUCLEOTIDE SEQUENCE [LARGE SCALE GENOMIC DNA]</scope>
    <source>
        <strain evidence="3 4">TVC</strain>
    </source>
</reference>
<evidence type="ECO:0000259" key="2">
    <source>
        <dbReference type="Pfam" id="PF16976"/>
    </source>
</evidence>
<proteinExistence type="predicted"/>
<protein>
    <submittedName>
        <fullName evidence="3">Flp pilus assembly protein CpaB</fullName>
    </submittedName>
</protein>
<feature type="domain" description="Flp pilus assembly protein RcpC/CpaB" evidence="2">
    <location>
        <begin position="121"/>
        <end position="238"/>
    </location>
</feature>
<dbReference type="CDD" id="cd11614">
    <property type="entry name" value="SAF_CpaB_FlgA_like"/>
    <property type="match status" value="1"/>
</dbReference>
<dbReference type="Proteomes" id="UP000236286">
    <property type="component" value="Unassembled WGS sequence"/>
</dbReference>
<evidence type="ECO:0000313" key="4">
    <source>
        <dbReference type="Proteomes" id="UP000236286"/>
    </source>
</evidence>
<dbReference type="NCBIfam" id="TIGR03177">
    <property type="entry name" value="pilus_cpaB"/>
    <property type="match status" value="1"/>
</dbReference>
<evidence type="ECO:0000313" key="3">
    <source>
        <dbReference type="EMBL" id="PNG27144.1"/>
    </source>
</evidence>
<dbReference type="InterPro" id="IPR031571">
    <property type="entry name" value="RcpC_dom"/>
</dbReference>